<evidence type="ECO:0000313" key="3">
    <source>
        <dbReference type="Proteomes" id="UP000229081"/>
    </source>
</evidence>
<organism evidence="2 3">
    <name type="scientific">Sphingomonas psychrotolerans</name>
    <dbReference type="NCBI Taxonomy" id="1327635"/>
    <lineage>
        <taxon>Bacteria</taxon>
        <taxon>Pseudomonadati</taxon>
        <taxon>Pseudomonadota</taxon>
        <taxon>Alphaproteobacteria</taxon>
        <taxon>Sphingomonadales</taxon>
        <taxon>Sphingomonadaceae</taxon>
        <taxon>Sphingomonas</taxon>
    </lineage>
</organism>
<dbReference type="RefSeq" id="WP_100283375.1">
    <property type="nucleotide sequence ID" value="NZ_CP024923.1"/>
</dbReference>
<feature type="signal peptide" evidence="1">
    <location>
        <begin position="1"/>
        <end position="18"/>
    </location>
</feature>
<keyword evidence="1" id="KW-0732">Signal</keyword>
<evidence type="ECO:0000256" key="1">
    <source>
        <dbReference type="SAM" id="SignalP"/>
    </source>
</evidence>
<dbReference type="EMBL" id="CP024923">
    <property type="protein sequence ID" value="ATY33576.1"/>
    <property type="molecule type" value="Genomic_DNA"/>
</dbReference>
<accession>A0A2K8MLW6</accession>
<name>A0A2K8MLW6_9SPHN</name>
<keyword evidence="3" id="KW-1185">Reference proteome</keyword>
<gene>
    <name evidence="2" type="ORF">CVN68_17745</name>
</gene>
<dbReference type="KEGG" id="sphc:CVN68_17745"/>
<dbReference type="Proteomes" id="UP000229081">
    <property type="component" value="Chromosome"/>
</dbReference>
<feature type="chain" id="PRO_5014668668" evidence="1">
    <location>
        <begin position="19"/>
        <end position="269"/>
    </location>
</feature>
<evidence type="ECO:0000313" key="2">
    <source>
        <dbReference type="EMBL" id="ATY33576.1"/>
    </source>
</evidence>
<reference evidence="2 3" key="1">
    <citation type="submission" date="2017-11" db="EMBL/GenBank/DDBJ databases">
        <title>Complete genome sequence of Sphingomonas sp. Strain Cra20, a psychrotolerant potential plant growth promoting rhizobacteria.</title>
        <authorList>
            <person name="Luo Y."/>
        </authorList>
    </citation>
    <scope>NUCLEOTIDE SEQUENCE [LARGE SCALE GENOMIC DNA]</scope>
    <source>
        <strain evidence="2 3">Cra20</strain>
    </source>
</reference>
<dbReference type="OrthoDB" id="7204730at2"/>
<dbReference type="AlphaFoldDB" id="A0A2K8MLW6"/>
<proteinExistence type="predicted"/>
<sequence>MRPASLALALVSASPVHAQAGGDEAGALQAAIERGRLLYSYDQAAWHGTDDMLGKIKKPQERLGGWIVDGPPESAELVFYDQNTADPHAVYVATFNGSKLLSSRVLGPGEDRSLTPQRKRMIAAVRTATAALEASQVKRCVEKPFNTVVLPPASANDPVSVYYLTPQIDTKVIPFGGHYRVDVSADNKAGPVRAFTKSCIAFPIEPPGKSKNAKSTILTITHLLDPTPTEIHVFSSLVAGRLVMVITAAERIWSVDGDRGIRPFDLRAR</sequence>
<protein>
    <submittedName>
        <fullName evidence="2">Uncharacterized protein</fullName>
    </submittedName>
</protein>